<sequence>MPPGAGPLTGEPKSGKARNGKPKTWWISKDATPYARMSGIAKPLDSKEGLVDWAAAQAAVGVMLDAAARSEIVTLINEYDGDPWNNGDDGSFKSGKSRLKNAVEQARTTAGQNVASAAGTEFHTLGELHNRGKTPRIVQEHLVPLYEHYKERVAPLKFLRQELFVINDELKLAGSLDYLIELPDGRVVVGDLKTGKWDFKYPMSCTTQIAGYANSVVYDQATGERTPIHPDLDTSVGLLVHFPIKTKNPKVRFYELDLELGMRAARIAGELSELQREFKRKGAEPRPIEFV</sequence>
<keyword evidence="2" id="KW-0540">Nuclease</keyword>
<dbReference type="Proteomes" id="UP000261731">
    <property type="component" value="Segment"/>
</dbReference>
<dbReference type="KEGG" id="vg:70080430"/>
<gene>
    <name evidence="2" type="primary">58</name>
    <name evidence="2" type="ORF">SEA_NEVILLE_58</name>
</gene>
<dbReference type="EMBL" id="MH651182">
    <property type="protein sequence ID" value="AXQ64427.1"/>
    <property type="molecule type" value="Genomic_DNA"/>
</dbReference>
<evidence type="ECO:0000256" key="1">
    <source>
        <dbReference type="SAM" id="MobiDB-lite"/>
    </source>
</evidence>
<evidence type="ECO:0000313" key="3">
    <source>
        <dbReference type="Proteomes" id="UP000261731"/>
    </source>
</evidence>
<name>A0A385E0I5_9CAUD</name>
<reference evidence="2 3" key="1">
    <citation type="submission" date="2018-07" db="EMBL/GenBank/DDBJ databases">
        <authorList>
            <person name="Bragdon E."/>
            <person name="Orellana H."/>
            <person name="Sterchele H."/>
            <person name="Molloy S.D."/>
            <person name="Garlena R.A."/>
            <person name="Russell D.A."/>
            <person name="Pope W.H."/>
            <person name="Jacobs-Sera D."/>
            <person name="Hatfull G.F."/>
        </authorList>
    </citation>
    <scope>NUCLEOTIDE SEQUENCE [LARGE SCALE GENOMIC DNA]</scope>
</reference>
<feature type="region of interest" description="Disordered" evidence="1">
    <location>
        <begin position="1"/>
        <end position="23"/>
    </location>
</feature>
<protein>
    <submittedName>
        <fullName evidence="2">Cas4 family exonuclease</fullName>
    </submittedName>
</protein>
<proteinExistence type="predicted"/>
<dbReference type="GO" id="GO:0004527">
    <property type="term" value="F:exonuclease activity"/>
    <property type="evidence" value="ECO:0007669"/>
    <property type="project" value="UniProtKB-KW"/>
</dbReference>
<keyword evidence="2" id="KW-0269">Exonuclease</keyword>
<keyword evidence="2" id="KW-0378">Hydrolase</keyword>
<dbReference type="RefSeq" id="YP_010245914.1">
    <property type="nucleotide sequence ID" value="NC_060131.1"/>
</dbReference>
<keyword evidence="3" id="KW-1185">Reference proteome</keyword>
<accession>A0A385E0I5</accession>
<evidence type="ECO:0000313" key="2">
    <source>
        <dbReference type="EMBL" id="AXQ64427.1"/>
    </source>
</evidence>
<organism evidence="2 3">
    <name type="scientific">Gordonia phage Neville</name>
    <dbReference type="NCBI Taxonomy" id="2301693"/>
    <lineage>
        <taxon>Viruses</taxon>
        <taxon>Duplodnaviria</taxon>
        <taxon>Heunggongvirae</taxon>
        <taxon>Uroviricota</taxon>
        <taxon>Caudoviricetes</taxon>
        <taxon>Deeyouvirinae</taxon>
        <taxon>Nevillevirus</taxon>
        <taxon>Nevillevirus neville</taxon>
    </lineage>
</organism>
<dbReference type="GeneID" id="70080430"/>